<dbReference type="InterPro" id="IPR001680">
    <property type="entry name" value="WD40_rpt"/>
</dbReference>
<feature type="region of interest" description="Disordered" evidence="8">
    <location>
        <begin position="35"/>
        <end position="135"/>
    </location>
</feature>
<evidence type="ECO:0000256" key="8">
    <source>
        <dbReference type="SAM" id="MobiDB-lite"/>
    </source>
</evidence>
<dbReference type="Gene3D" id="2.130.10.10">
    <property type="entry name" value="YVTN repeat-like/Quinoprotein amine dehydrogenase"/>
    <property type="match status" value="2"/>
</dbReference>
<dbReference type="AlphaFoldDB" id="A0A0F4ZK53"/>
<evidence type="ECO:0000256" key="6">
    <source>
        <dbReference type="HAMAP-Rule" id="MF_03056"/>
    </source>
</evidence>
<dbReference type="InterPro" id="IPR015943">
    <property type="entry name" value="WD40/YVTN_repeat-like_dom_sf"/>
</dbReference>
<dbReference type="HAMAP" id="MF_03056">
    <property type="entry name" value="TRM82"/>
    <property type="match status" value="1"/>
</dbReference>
<evidence type="ECO:0000313" key="9">
    <source>
        <dbReference type="EMBL" id="KKA30223.1"/>
    </source>
</evidence>
<name>A0A0F4ZK53_9PEZI</name>
<dbReference type="PANTHER" id="PTHR16288:SF0">
    <property type="entry name" value="TRNA (GUANINE-N(7)-)-METHYLTRANSFERASE NON-CATALYTIC SUBUNIT WDR4"/>
    <property type="match status" value="1"/>
</dbReference>
<dbReference type="OrthoDB" id="339900at2759"/>
<keyword evidence="2 6" id="KW-0853">WD repeat</keyword>
<comment type="similarity">
    <text evidence="6">Belongs to the WD repeat TRM82 family.</text>
</comment>
<dbReference type="GO" id="GO:0106004">
    <property type="term" value="P:tRNA (guanine-N7)-methylation"/>
    <property type="evidence" value="ECO:0007669"/>
    <property type="project" value="UniProtKB-UniRule"/>
</dbReference>
<feature type="compositionally biased region" description="Basic and acidic residues" evidence="8">
    <location>
        <begin position="46"/>
        <end position="55"/>
    </location>
</feature>
<dbReference type="SUPFAM" id="SSF101898">
    <property type="entry name" value="NHL repeat"/>
    <property type="match status" value="1"/>
</dbReference>
<dbReference type="UniPathway" id="UPA00989"/>
<gene>
    <name evidence="9" type="ORF">TD95_004783</name>
</gene>
<dbReference type="EMBL" id="LAEV01000466">
    <property type="protein sequence ID" value="KKA30223.1"/>
    <property type="molecule type" value="Genomic_DNA"/>
</dbReference>
<evidence type="ECO:0000256" key="2">
    <source>
        <dbReference type="ARBA" id="ARBA00022574"/>
    </source>
</evidence>
<dbReference type="InterPro" id="IPR028884">
    <property type="entry name" value="Trm82"/>
</dbReference>
<dbReference type="GO" id="GO:0005829">
    <property type="term" value="C:cytosol"/>
    <property type="evidence" value="ECO:0007669"/>
    <property type="project" value="TreeGrafter"/>
</dbReference>
<comment type="pathway">
    <text evidence="6">tRNA modification; N(7)-methylguanine-tRNA biosynthesis.</text>
</comment>
<feature type="compositionally biased region" description="Basic and acidic residues" evidence="8">
    <location>
        <begin position="71"/>
        <end position="91"/>
    </location>
</feature>
<dbReference type="PROSITE" id="PS50082">
    <property type="entry name" value="WD_REPEATS_2"/>
    <property type="match status" value="1"/>
</dbReference>
<evidence type="ECO:0000256" key="1">
    <source>
        <dbReference type="ARBA" id="ARBA00004123"/>
    </source>
</evidence>
<dbReference type="SMART" id="SM00320">
    <property type="entry name" value="WD40"/>
    <property type="match status" value="3"/>
</dbReference>
<dbReference type="Proteomes" id="UP000033483">
    <property type="component" value="Unassembled WGS sequence"/>
</dbReference>
<comment type="subcellular location">
    <subcellularLocation>
        <location evidence="1 6">Nucleus</location>
    </subcellularLocation>
</comment>
<evidence type="ECO:0000313" key="10">
    <source>
        <dbReference type="Proteomes" id="UP000033483"/>
    </source>
</evidence>
<evidence type="ECO:0000256" key="4">
    <source>
        <dbReference type="ARBA" id="ARBA00022737"/>
    </source>
</evidence>
<dbReference type="GO" id="GO:0043527">
    <property type="term" value="C:tRNA methyltransferase complex"/>
    <property type="evidence" value="ECO:0007669"/>
    <property type="project" value="TreeGrafter"/>
</dbReference>
<dbReference type="PANTHER" id="PTHR16288">
    <property type="entry name" value="WD40 REPEAT PROTEIN 4"/>
    <property type="match status" value="1"/>
</dbReference>
<dbReference type="GO" id="GO:0005634">
    <property type="term" value="C:nucleus"/>
    <property type="evidence" value="ECO:0007669"/>
    <property type="project" value="UniProtKB-SubCell"/>
</dbReference>
<keyword evidence="10" id="KW-1185">Reference proteome</keyword>
<feature type="repeat" description="WD" evidence="7">
    <location>
        <begin position="331"/>
        <end position="373"/>
    </location>
</feature>
<evidence type="ECO:0000256" key="3">
    <source>
        <dbReference type="ARBA" id="ARBA00022694"/>
    </source>
</evidence>
<comment type="function">
    <text evidence="6">Required for the formation of N(7)-methylguanine at position 46 (m7G46) in tRNA. In the complex, it is required to stabilize and induce conformational changes of the catalytic subunit.</text>
</comment>
<proteinExistence type="inferred from homology"/>
<feature type="compositionally biased region" description="Polar residues" evidence="8">
    <location>
        <begin position="35"/>
        <end position="45"/>
    </location>
</feature>
<keyword evidence="5 6" id="KW-0539">Nucleus</keyword>
<evidence type="ECO:0000256" key="7">
    <source>
        <dbReference type="PROSITE-ProRule" id="PRU00221"/>
    </source>
</evidence>
<accession>A0A0F4ZK53</accession>
<protein>
    <submittedName>
        <fullName evidence="9">Uncharacterized protein</fullName>
    </submittedName>
</protein>
<organism evidence="9 10">
    <name type="scientific">Thielaviopsis punctulata</name>
    <dbReference type="NCBI Taxonomy" id="72032"/>
    <lineage>
        <taxon>Eukaryota</taxon>
        <taxon>Fungi</taxon>
        <taxon>Dikarya</taxon>
        <taxon>Ascomycota</taxon>
        <taxon>Pezizomycotina</taxon>
        <taxon>Sordariomycetes</taxon>
        <taxon>Hypocreomycetidae</taxon>
        <taxon>Microascales</taxon>
        <taxon>Ceratocystidaceae</taxon>
        <taxon>Thielaviopsis</taxon>
    </lineage>
</organism>
<reference evidence="9 10" key="1">
    <citation type="submission" date="2015-03" db="EMBL/GenBank/DDBJ databases">
        <authorList>
            <person name="Radwan O."/>
            <person name="Al-Naeli F.A."/>
            <person name="Rendon G.A."/>
            <person name="Fields C."/>
        </authorList>
    </citation>
    <scope>NUCLEOTIDE SEQUENCE [LARGE SCALE GENOMIC DNA]</scope>
    <source>
        <strain evidence="9">CR-DP1</strain>
    </source>
</reference>
<evidence type="ECO:0000256" key="5">
    <source>
        <dbReference type="ARBA" id="ARBA00023242"/>
    </source>
</evidence>
<comment type="caution">
    <text evidence="9">The sequence shown here is derived from an EMBL/GenBank/DDBJ whole genome shotgun (WGS) entry which is preliminary data.</text>
</comment>
<keyword evidence="4 6" id="KW-0677">Repeat</keyword>
<keyword evidence="3 6" id="KW-0819">tRNA processing</keyword>
<feature type="compositionally biased region" description="Low complexity" evidence="8">
    <location>
        <begin position="94"/>
        <end position="119"/>
    </location>
</feature>
<sequence length="518" mass="55294">MADQQTSKLPYSYLAHSKPHGIIFAVRGGQIVSFRTTGGPSTSRWTHPDQTKLSESDLSSAKRTSAETDDATERSSKRQKTEEPEVKKPEEEQQAPADGAAAATQAQTEPTAAAATAEAATEKKSKKKKEQAAVKPDRPIITLLSVTQDGKHVIAVSGHDKTLWVFEHDGHGKLTESSKRPMPKRPCGIALAQNDRTIISADKFGDVYAVPLIPSDTITSGPTMTLAVKHKRETPAATPQTVHSAGNLRALEAQKRHIAERQQQQALAGRASDAPDAPTFEHTLVLGHVSMLTDVVVARDGAREFIVTADRDEHVRVSRAPPQAYVIEGFCLAHKEFVSALAVDKSRPQVLVSGGGDAHVFVWDWKNSALMGSTDLLAVAKEAFGVSKIAVSKIVATDGQFFVICEGIAAVFQLTLEGTSLVSPTVIPLPGGPLGISIQDASNITVSADGAGLVQLVSSNGTWEAKTNNFEDAAVDSEAPDVTADECRKLLYTVESMRKKVAEFLAGQEGEAEAETEA</sequence>
<dbReference type="Pfam" id="PF00400">
    <property type="entry name" value="WD40"/>
    <property type="match status" value="1"/>
</dbReference>